<feature type="region of interest" description="Disordered" evidence="1">
    <location>
        <begin position="1"/>
        <end position="20"/>
    </location>
</feature>
<dbReference type="InterPro" id="IPR036188">
    <property type="entry name" value="FAD/NAD-bd_sf"/>
</dbReference>
<dbReference type="AlphaFoldDB" id="A0A411YFM6"/>
<accession>A0A411YFM6</accession>
<dbReference type="GO" id="GO:0071949">
    <property type="term" value="F:FAD binding"/>
    <property type="evidence" value="ECO:0007669"/>
    <property type="project" value="InterPro"/>
</dbReference>
<dbReference type="Proteomes" id="UP000291469">
    <property type="component" value="Chromosome"/>
</dbReference>
<dbReference type="PANTHER" id="PTHR43422:SF3">
    <property type="entry name" value="THIAMINE THIAZOLE SYNTHASE"/>
    <property type="match status" value="1"/>
</dbReference>
<evidence type="ECO:0000259" key="2">
    <source>
        <dbReference type="Pfam" id="PF01494"/>
    </source>
</evidence>
<proteinExistence type="predicted"/>
<protein>
    <submittedName>
        <fullName evidence="3">FAD-dependent oxidoreductase</fullName>
    </submittedName>
</protein>
<gene>
    <name evidence="3" type="ORF">ER308_11155</name>
</gene>
<dbReference type="PANTHER" id="PTHR43422">
    <property type="entry name" value="THIAMINE THIAZOLE SYNTHASE"/>
    <property type="match status" value="1"/>
</dbReference>
<sequence length="467" mass="50289">MSEEAARQRPGAAGPQAPDTGAGHALVIGAGMAGLAIAKALAERFGRVTVLDRDRIPPDVAHRKGVPQDRHLHLLLPSGAAALESLFPALGDELVDDGAATGETDRIRMCLNGHRLAPARTGHRALFASRPFVEAHVRRRVREVPTVTLREGCRVVDLALDDASARVVGVHIGTPGGDDPELLRAELVVDCSGRRSPVPDWLAAHGYAEPEVGELPIELRYVTRRFRLPEGALDGDQHVLVGPMADGPRGAAMTHVEDGSWILTLFTMAGERVPTDVAGFEQFARDLPIGDIGEAIREGEALDEAANYRFPANRRRYYERLDAFPAGLLVAGDAVCSFNPIYGQGMSVASIEATSLRRLLRSGDVPTPRTWFTAIAPVVDTAWDQAIGADLAVRAVEGRRGVPARAINRYLASLHAAAAHEPELAARFVRVAGLVDPPSRLLHPTTVARVLRARVLRSRLRRPGPTR</sequence>
<dbReference type="InterPro" id="IPR002938">
    <property type="entry name" value="FAD-bd"/>
</dbReference>
<dbReference type="EMBL" id="CP036402">
    <property type="protein sequence ID" value="QBI20064.1"/>
    <property type="molecule type" value="Genomic_DNA"/>
</dbReference>
<dbReference type="SUPFAM" id="SSF51905">
    <property type="entry name" value="FAD/NAD(P)-binding domain"/>
    <property type="match status" value="1"/>
</dbReference>
<evidence type="ECO:0000313" key="3">
    <source>
        <dbReference type="EMBL" id="QBI20064.1"/>
    </source>
</evidence>
<dbReference type="PRINTS" id="PR00420">
    <property type="entry name" value="RNGMNOXGNASE"/>
</dbReference>
<dbReference type="Pfam" id="PF01494">
    <property type="entry name" value="FAD_binding_3"/>
    <property type="match status" value="1"/>
</dbReference>
<name>A0A411YFM6_9ACTN</name>
<evidence type="ECO:0000256" key="1">
    <source>
        <dbReference type="SAM" id="MobiDB-lite"/>
    </source>
</evidence>
<keyword evidence="4" id="KW-1185">Reference proteome</keyword>
<dbReference type="KEGG" id="erz:ER308_11155"/>
<organism evidence="3 4">
    <name type="scientific">Egibacter rhizosphaerae</name>
    <dbReference type="NCBI Taxonomy" id="1670831"/>
    <lineage>
        <taxon>Bacteria</taxon>
        <taxon>Bacillati</taxon>
        <taxon>Actinomycetota</taxon>
        <taxon>Nitriliruptoria</taxon>
        <taxon>Egibacterales</taxon>
        <taxon>Egibacteraceae</taxon>
        <taxon>Egibacter</taxon>
    </lineage>
</organism>
<dbReference type="Gene3D" id="3.50.50.60">
    <property type="entry name" value="FAD/NAD(P)-binding domain"/>
    <property type="match status" value="1"/>
</dbReference>
<feature type="domain" description="FAD-binding" evidence="2">
    <location>
        <begin position="25"/>
        <end position="358"/>
    </location>
</feature>
<dbReference type="OrthoDB" id="9790035at2"/>
<evidence type="ECO:0000313" key="4">
    <source>
        <dbReference type="Proteomes" id="UP000291469"/>
    </source>
</evidence>
<reference evidence="3 4" key="1">
    <citation type="submission" date="2019-01" db="EMBL/GenBank/DDBJ databases">
        <title>Egibacter rhizosphaerae EGI 80759T.</title>
        <authorList>
            <person name="Chen D.-D."/>
            <person name="Tian Y."/>
            <person name="Jiao J.-Y."/>
            <person name="Zhang X.-T."/>
            <person name="Zhang Y.-G."/>
            <person name="Zhang Y."/>
            <person name="Xiao M."/>
            <person name="Shu W.-S."/>
            <person name="Li W.-J."/>
        </authorList>
    </citation>
    <scope>NUCLEOTIDE SEQUENCE [LARGE SCALE GENOMIC DNA]</scope>
    <source>
        <strain evidence="3 4">EGI 80759</strain>
    </source>
</reference>
<dbReference type="RefSeq" id="WP_131155061.1">
    <property type="nucleotide sequence ID" value="NZ_CP036402.1"/>
</dbReference>